<dbReference type="Pfam" id="PF06252">
    <property type="entry name" value="GemA"/>
    <property type="match status" value="1"/>
</dbReference>
<dbReference type="STRING" id="991905.SL003B_4000"/>
<dbReference type="Proteomes" id="UP000008130">
    <property type="component" value="Chromosome"/>
</dbReference>
<accession>F2J656</accession>
<dbReference type="RefSeq" id="WP_013654729.1">
    <property type="nucleotide sequence ID" value="NC_015259.1"/>
</dbReference>
<dbReference type="eggNOG" id="COG4382">
    <property type="taxonomic scope" value="Bacteria"/>
</dbReference>
<keyword evidence="2" id="KW-1185">Reference proteome</keyword>
<reference evidence="1 2" key="1">
    <citation type="journal article" date="2011" name="J. Bacteriol.">
        <title>Complete genome sequence of Polymorphum gilvum SL003B-26A1T, a crude oil-degrading bacterium from oil-polluted saline soil.</title>
        <authorList>
            <person name="Li S.G."/>
            <person name="Tang Y.Q."/>
            <person name="Nie Y."/>
            <person name="Cai M."/>
            <person name="Wu X.L."/>
        </authorList>
    </citation>
    <scope>NUCLEOTIDE SEQUENCE [LARGE SCALE GENOMIC DNA]</scope>
    <source>
        <strain evidence="2">LMG 25793 / CGMCC 1.9160 / SL003B-26A1</strain>
    </source>
</reference>
<gene>
    <name evidence="1" type="ordered locus">SL003B_4000</name>
</gene>
<sequence length="215" mass="24179">MTAHALIHVGLKKLGIAGDDARDLYERVTGARSLRAMTPPQHQAVVDELERLGFKRSSRPMPAKRATGSYAGKLQALWIAGWNLGIVRDNTDAAMLAFVKRQTSLGHSRFLRAPDEAARAIEALKAWLRRETGNDGLYRWEKQRPKLLNDCRFQILLTQWAWLAARDAAPAASLDAWVERMQAGRTYADFGRDDWIDLMNVLGLRLRKAMAKAEA</sequence>
<evidence type="ECO:0000313" key="2">
    <source>
        <dbReference type="Proteomes" id="UP000008130"/>
    </source>
</evidence>
<dbReference type="AlphaFoldDB" id="F2J656"/>
<name>F2J656_POLGS</name>
<dbReference type="KEGG" id="pgv:SL003B_4000"/>
<dbReference type="InterPro" id="IPR009363">
    <property type="entry name" value="Phage_Mu_Gp16"/>
</dbReference>
<evidence type="ECO:0000313" key="1">
    <source>
        <dbReference type="EMBL" id="ADZ72420.1"/>
    </source>
</evidence>
<protein>
    <submittedName>
        <fullName evidence="1">Mu-like prophage protein gp16</fullName>
    </submittedName>
</protein>
<proteinExistence type="predicted"/>
<dbReference type="OrthoDB" id="7353918at2"/>
<dbReference type="HOGENOM" id="CLU_107084_0_0_5"/>
<organism evidence="1 2">
    <name type="scientific">Polymorphum gilvum (strain LMG 25793 / CGMCC 1.9160 / SL003B-26A1)</name>
    <dbReference type="NCBI Taxonomy" id="991905"/>
    <lineage>
        <taxon>Bacteria</taxon>
        <taxon>Pseudomonadati</taxon>
        <taxon>Pseudomonadota</taxon>
        <taxon>Alphaproteobacteria</taxon>
        <taxon>Rhodobacterales</taxon>
        <taxon>Paracoccaceae</taxon>
        <taxon>Polymorphum</taxon>
    </lineage>
</organism>
<dbReference type="EMBL" id="CP002568">
    <property type="protein sequence ID" value="ADZ72420.1"/>
    <property type="molecule type" value="Genomic_DNA"/>
</dbReference>